<evidence type="ECO:0000313" key="3">
    <source>
        <dbReference type="Proteomes" id="UP000825935"/>
    </source>
</evidence>
<dbReference type="InterPro" id="IPR050466">
    <property type="entry name" value="Carboxylest/Gibb_receptor"/>
</dbReference>
<sequence length="340" mass="37099">MGSCASRSSGSASDKKEAVLEYGDSDLRIYSDGRVDRKPWDSCDIVPACPSPSDPDDVASKDLLLNAHHSTNLRLFLPPSHSSKLPILLYFHGGNFTHYITALSAFHGYLSRLAIHCSALIVSVDYRLAPEHPLPAAYEDCYEALLWLEKQAAMAASGDASVEPWLATSADFSRCFLIGDSAGGTIVHNVAMQALGHGAWDSQQEKRILKNVAMQGLLLCHPWFTCSSSEMNPQAPGDAMILKYTKTHVDSPLVNPFSASAPPLEGVALPRAIVFVAGRDRLKDRGTAYYEGLMRAGKETKLSCTDEGIHIFHILQPWSPNVAPFLKQVNDFIRTTSVNV</sequence>
<gene>
    <name evidence="2" type="ORF">KP509_36G023800</name>
</gene>
<name>A0A8T2QAZ1_CERRI</name>
<comment type="caution">
    <text evidence="2">The sequence shown here is derived from an EMBL/GenBank/DDBJ whole genome shotgun (WGS) entry which is preliminary data.</text>
</comment>
<dbReference type="OrthoDB" id="408631at2759"/>
<dbReference type="Gene3D" id="3.40.50.1820">
    <property type="entry name" value="alpha/beta hydrolase"/>
    <property type="match status" value="1"/>
</dbReference>
<evidence type="ECO:0000313" key="2">
    <source>
        <dbReference type="EMBL" id="KAH7280979.1"/>
    </source>
</evidence>
<dbReference type="PANTHER" id="PTHR23024:SF635">
    <property type="entry name" value="OS07G0162700 PROTEIN"/>
    <property type="match status" value="1"/>
</dbReference>
<accession>A0A8T2QAZ1</accession>
<dbReference type="Proteomes" id="UP000825935">
    <property type="component" value="Chromosome 36"/>
</dbReference>
<dbReference type="EMBL" id="CM035441">
    <property type="protein sequence ID" value="KAH7280979.1"/>
    <property type="molecule type" value="Genomic_DNA"/>
</dbReference>
<dbReference type="InterPro" id="IPR029058">
    <property type="entry name" value="AB_hydrolase_fold"/>
</dbReference>
<keyword evidence="3" id="KW-1185">Reference proteome</keyword>
<reference evidence="2" key="1">
    <citation type="submission" date="2021-08" db="EMBL/GenBank/DDBJ databases">
        <title>WGS assembly of Ceratopteris richardii.</title>
        <authorList>
            <person name="Marchant D.B."/>
            <person name="Chen G."/>
            <person name="Jenkins J."/>
            <person name="Shu S."/>
            <person name="Leebens-Mack J."/>
            <person name="Grimwood J."/>
            <person name="Schmutz J."/>
            <person name="Soltis P."/>
            <person name="Soltis D."/>
            <person name="Chen Z.-H."/>
        </authorList>
    </citation>
    <scope>NUCLEOTIDE SEQUENCE</scope>
    <source>
        <strain evidence="2">Whitten #5841</strain>
        <tissue evidence="2">Leaf</tissue>
    </source>
</reference>
<dbReference type="SUPFAM" id="SSF53474">
    <property type="entry name" value="alpha/beta-Hydrolases"/>
    <property type="match status" value="1"/>
</dbReference>
<dbReference type="InterPro" id="IPR013094">
    <property type="entry name" value="AB_hydrolase_3"/>
</dbReference>
<protein>
    <recommendedName>
        <fullName evidence="1">Alpha/beta hydrolase fold-3 domain-containing protein</fullName>
    </recommendedName>
</protein>
<evidence type="ECO:0000259" key="1">
    <source>
        <dbReference type="Pfam" id="PF07859"/>
    </source>
</evidence>
<dbReference type="PANTHER" id="PTHR23024">
    <property type="entry name" value="ARYLACETAMIDE DEACETYLASE"/>
    <property type="match status" value="1"/>
</dbReference>
<dbReference type="Pfam" id="PF07859">
    <property type="entry name" value="Abhydrolase_3"/>
    <property type="match status" value="1"/>
</dbReference>
<dbReference type="GO" id="GO:0016787">
    <property type="term" value="F:hydrolase activity"/>
    <property type="evidence" value="ECO:0007669"/>
    <property type="project" value="InterPro"/>
</dbReference>
<proteinExistence type="predicted"/>
<dbReference type="AlphaFoldDB" id="A0A8T2QAZ1"/>
<organism evidence="2 3">
    <name type="scientific">Ceratopteris richardii</name>
    <name type="common">Triangle waterfern</name>
    <dbReference type="NCBI Taxonomy" id="49495"/>
    <lineage>
        <taxon>Eukaryota</taxon>
        <taxon>Viridiplantae</taxon>
        <taxon>Streptophyta</taxon>
        <taxon>Embryophyta</taxon>
        <taxon>Tracheophyta</taxon>
        <taxon>Polypodiopsida</taxon>
        <taxon>Polypodiidae</taxon>
        <taxon>Polypodiales</taxon>
        <taxon>Pteridineae</taxon>
        <taxon>Pteridaceae</taxon>
        <taxon>Parkerioideae</taxon>
        <taxon>Ceratopteris</taxon>
    </lineage>
</organism>
<feature type="domain" description="Alpha/beta hydrolase fold-3" evidence="1">
    <location>
        <begin position="88"/>
        <end position="313"/>
    </location>
</feature>